<evidence type="ECO:0000313" key="3">
    <source>
        <dbReference type="EMBL" id="KAH8703150.1"/>
    </source>
</evidence>
<reference evidence="3" key="1">
    <citation type="submission" date="2021-12" db="EMBL/GenBank/DDBJ databases">
        <title>Convergent genome expansion in fungi linked to evolution of root-endophyte symbiosis.</title>
        <authorList>
            <consortium name="DOE Joint Genome Institute"/>
            <person name="Ke Y.-H."/>
            <person name="Bonito G."/>
            <person name="Liao H.-L."/>
            <person name="Looney B."/>
            <person name="Rojas-Flechas A."/>
            <person name="Nash J."/>
            <person name="Hameed K."/>
            <person name="Schadt C."/>
            <person name="Martin F."/>
            <person name="Crous P.W."/>
            <person name="Miettinen O."/>
            <person name="Magnuson J.K."/>
            <person name="Labbe J."/>
            <person name="Jacobson D."/>
            <person name="Doktycz M.J."/>
            <person name="Veneault-Fourrey C."/>
            <person name="Kuo A."/>
            <person name="Mondo S."/>
            <person name="Calhoun S."/>
            <person name="Riley R."/>
            <person name="Ohm R."/>
            <person name="LaButti K."/>
            <person name="Andreopoulos B."/>
            <person name="Pangilinan J."/>
            <person name="Nolan M."/>
            <person name="Tritt A."/>
            <person name="Clum A."/>
            <person name="Lipzen A."/>
            <person name="Daum C."/>
            <person name="Barry K."/>
            <person name="Grigoriev I.V."/>
            <person name="Vilgalys R."/>
        </authorList>
    </citation>
    <scope>NUCLEOTIDE SEQUENCE</scope>
    <source>
        <strain evidence="3">PMI_201</strain>
    </source>
</reference>
<dbReference type="InterPro" id="IPR000219">
    <property type="entry name" value="DH_dom"/>
</dbReference>
<dbReference type="EMBL" id="JAJTJA010000002">
    <property type="protein sequence ID" value="KAH8703150.1"/>
    <property type="molecule type" value="Genomic_DNA"/>
</dbReference>
<evidence type="ECO:0000313" key="4">
    <source>
        <dbReference type="Proteomes" id="UP001201262"/>
    </source>
</evidence>
<dbReference type="Gene3D" id="2.30.29.30">
    <property type="entry name" value="Pleckstrin-homology domain (PH domain)/Phosphotyrosine-binding domain (PTB)"/>
    <property type="match status" value="1"/>
</dbReference>
<evidence type="ECO:0000256" key="1">
    <source>
        <dbReference type="SAM" id="MobiDB-lite"/>
    </source>
</evidence>
<feature type="domain" description="DH" evidence="2">
    <location>
        <begin position="168"/>
        <end position="380"/>
    </location>
</feature>
<dbReference type="PROSITE" id="PS50010">
    <property type="entry name" value="DH_2"/>
    <property type="match status" value="1"/>
</dbReference>
<dbReference type="GO" id="GO:0005085">
    <property type="term" value="F:guanyl-nucleotide exchange factor activity"/>
    <property type="evidence" value="ECO:0007669"/>
    <property type="project" value="InterPro"/>
</dbReference>
<dbReference type="InterPro" id="IPR001849">
    <property type="entry name" value="PH_domain"/>
</dbReference>
<accession>A0AAD4KX45</accession>
<dbReference type="InterPro" id="IPR051092">
    <property type="entry name" value="FYVE_RhoGEF_PH"/>
</dbReference>
<dbReference type="Gene3D" id="1.20.900.10">
    <property type="entry name" value="Dbl homology (DH) domain"/>
    <property type="match status" value="1"/>
</dbReference>
<protein>
    <submittedName>
        <fullName evidence="3">Rho guanyl nucleotide exchange factor</fullName>
    </submittedName>
</protein>
<dbReference type="GeneID" id="70250033"/>
<comment type="caution">
    <text evidence="3">The sequence shown here is derived from an EMBL/GenBank/DDBJ whole genome shotgun (WGS) entry which is preliminary data.</text>
</comment>
<dbReference type="PANTHER" id="PTHR12673:SF159">
    <property type="entry name" value="LD03170P"/>
    <property type="match status" value="1"/>
</dbReference>
<proteinExistence type="predicted"/>
<dbReference type="SMART" id="SM00233">
    <property type="entry name" value="PH"/>
    <property type="match status" value="1"/>
</dbReference>
<dbReference type="AlphaFoldDB" id="A0AAD4KX45"/>
<gene>
    <name evidence="3" type="ORF">BGW36DRAFT_422722</name>
</gene>
<dbReference type="Proteomes" id="UP001201262">
    <property type="component" value="Unassembled WGS sequence"/>
</dbReference>
<organism evidence="3 4">
    <name type="scientific">Talaromyces proteolyticus</name>
    <dbReference type="NCBI Taxonomy" id="1131652"/>
    <lineage>
        <taxon>Eukaryota</taxon>
        <taxon>Fungi</taxon>
        <taxon>Dikarya</taxon>
        <taxon>Ascomycota</taxon>
        <taxon>Pezizomycotina</taxon>
        <taxon>Eurotiomycetes</taxon>
        <taxon>Eurotiomycetidae</taxon>
        <taxon>Eurotiales</taxon>
        <taxon>Trichocomaceae</taxon>
        <taxon>Talaromyces</taxon>
        <taxon>Talaromyces sect. Bacilispori</taxon>
    </lineage>
</organism>
<dbReference type="SUPFAM" id="SSF48065">
    <property type="entry name" value="DBL homology domain (DH-domain)"/>
    <property type="match status" value="1"/>
</dbReference>
<dbReference type="GO" id="GO:0005737">
    <property type="term" value="C:cytoplasm"/>
    <property type="evidence" value="ECO:0007669"/>
    <property type="project" value="TreeGrafter"/>
</dbReference>
<dbReference type="SUPFAM" id="SSF50729">
    <property type="entry name" value="PH domain-like"/>
    <property type="match status" value="1"/>
</dbReference>
<dbReference type="RefSeq" id="XP_046076168.1">
    <property type="nucleotide sequence ID" value="XM_046219746.1"/>
</dbReference>
<dbReference type="Pfam" id="PF00621">
    <property type="entry name" value="RhoGEF"/>
    <property type="match status" value="1"/>
</dbReference>
<dbReference type="InterPro" id="IPR035899">
    <property type="entry name" value="DBL_dom_sf"/>
</dbReference>
<dbReference type="PANTHER" id="PTHR12673">
    <property type="entry name" value="FACIOGENITAL DYSPLASIA PROTEIN"/>
    <property type="match status" value="1"/>
</dbReference>
<dbReference type="InterPro" id="IPR011993">
    <property type="entry name" value="PH-like_dom_sf"/>
</dbReference>
<evidence type="ECO:0000259" key="2">
    <source>
        <dbReference type="PROSITE" id="PS50010"/>
    </source>
</evidence>
<keyword evidence="4" id="KW-1185">Reference proteome</keyword>
<sequence length="811" mass="91410">MSASEDLSRVSFEDEQLPGFKGDQHELLRDDECFQDQKSSNSVGLVPDAHASYPWTRWVESLRSRRKEYQPATHVDGWFDEPPFNEKVKYPLAPSSPVGESVDQLSVCSSILGRVKTASISIPTSSDLRSMTNTIASSSIKPSRKSMDSTRSALYGIMNHANKARAVKRRHVLREIYSSEANYVHGLQTLVQLLSAYLTMRPTVLRDLRRLYDMHDAFKKRLEIVSPLSTEAYRVNLVQKRTGIVQKIHNRPVLKRNIRRLVDGQLRKDTADPAEALMVAMEIDDLTAGFGLYESFIDNFDVLVEDLSILRQTRPADGFWAEGVEALSKSVDSTQRRKENGKNSLTVDDLIAKPVQRVCKYRLLLSELLKTLPEPDYPSVHSKVKWVLDRNIEAVDTINTIVGNPYLRMRIEKTVSLHERLEYGDQTIVENVYQDLGPFILCGVLHVAYSSLGGVDGQYLVCILFSSYIVLAKPAHDSRKLILVASIYLTDMTVDTLMNGQGVACFDTPFSWKVVFQYNKNRYELILSASSASEERNWKTEILKASAISPEEIPTLSLEPRRFSLLSIPLQTLESDGRSLLLSRTASLRSLSSHSFLRAEQPQVIIKKTYNPVYDSEVRLLQDSELTRSRSVAKTNIGEPTILAPLRWSRVKLERSIADIFSHEILPYPGMTLGRTDYLQTQTMMRKSIIRGLSLRGVFSNRRSASLGKATSLSVDSGWEIMEDEKEMDTANSSNDADMEAKSESIPLARTQSMQDPRPKARQSLARATSDNLSTKLSDTKSKSQARSLWKRWPSSLSVFGLFSNRSSGTE</sequence>
<feature type="region of interest" description="Disordered" evidence="1">
    <location>
        <begin position="726"/>
        <end position="789"/>
    </location>
</feature>
<name>A0AAD4KX45_9EURO</name>